<dbReference type="Proteomes" id="UP000013827">
    <property type="component" value="Unassembled WGS sequence"/>
</dbReference>
<organism evidence="2 3">
    <name type="scientific">Emiliania huxleyi (strain CCMP1516)</name>
    <dbReference type="NCBI Taxonomy" id="280463"/>
    <lineage>
        <taxon>Eukaryota</taxon>
        <taxon>Haptista</taxon>
        <taxon>Haptophyta</taxon>
        <taxon>Prymnesiophyceae</taxon>
        <taxon>Isochrysidales</taxon>
        <taxon>Noelaerhabdaceae</taxon>
        <taxon>Emiliania</taxon>
    </lineage>
</organism>
<dbReference type="AlphaFoldDB" id="A0A0D3J5V8"/>
<evidence type="ECO:0000256" key="1">
    <source>
        <dbReference type="SAM" id="MobiDB-lite"/>
    </source>
</evidence>
<dbReference type="PaxDb" id="2903-EOD18893"/>
<name>A0A0D3J5V8_EMIH1</name>
<proteinExistence type="predicted"/>
<evidence type="ECO:0000313" key="3">
    <source>
        <dbReference type="Proteomes" id="UP000013827"/>
    </source>
</evidence>
<reference evidence="3" key="1">
    <citation type="journal article" date="2013" name="Nature">
        <title>Pan genome of the phytoplankton Emiliania underpins its global distribution.</title>
        <authorList>
            <person name="Read B.A."/>
            <person name="Kegel J."/>
            <person name="Klute M.J."/>
            <person name="Kuo A."/>
            <person name="Lefebvre S.C."/>
            <person name="Maumus F."/>
            <person name="Mayer C."/>
            <person name="Miller J."/>
            <person name="Monier A."/>
            <person name="Salamov A."/>
            <person name="Young J."/>
            <person name="Aguilar M."/>
            <person name="Claverie J.M."/>
            <person name="Frickenhaus S."/>
            <person name="Gonzalez K."/>
            <person name="Herman E.K."/>
            <person name="Lin Y.C."/>
            <person name="Napier J."/>
            <person name="Ogata H."/>
            <person name="Sarno A.F."/>
            <person name="Shmutz J."/>
            <person name="Schroeder D."/>
            <person name="de Vargas C."/>
            <person name="Verret F."/>
            <person name="von Dassow P."/>
            <person name="Valentin K."/>
            <person name="Van de Peer Y."/>
            <person name="Wheeler G."/>
            <person name="Dacks J.B."/>
            <person name="Delwiche C.F."/>
            <person name="Dyhrman S.T."/>
            <person name="Glockner G."/>
            <person name="John U."/>
            <person name="Richards T."/>
            <person name="Worden A.Z."/>
            <person name="Zhang X."/>
            <person name="Grigoriev I.V."/>
            <person name="Allen A.E."/>
            <person name="Bidle K."/>
            <person name="Borodovsky M."/>
            <person name="Bowler C."/>
            <person name="Brownlee C."/>
            <person name="Cock J.M."/>
            <person name="Elias M."/>
            <person name="Gladyshev V.N."/>
            <person name="Groth M."/>
            <person name="Guda C."/>
            <person name="Hadaegh A."/>
            <person name="Iglesias-Rodriguez M.D."/>
            <person name="Jenkins J."/>
            <person name="Jones B.M."/>
            <person name="Lawson T."/>
            <person name="Leese F."/>
            <person name="Lindquist E."/>
            <person name="Lobanov A."/>
            <person name="Lomsadze A."/>
            <person name="Malik S.B."/>
            <person name="Marsh M.E."/>
            <person name="Mackinder L."/>
            <person name="Mock T."/>
            <person name="Mueller-Roeber B."/>
            <person name="Pagarete A."/>
            <person name="Parker M."/>
            <person name="Probert I."/>
            <person name="Quesneville H."/>
            <person name="Raines C."/>
            <person name="Rensing S.A."/>
            <person name="Riano-Pachon D.M."/>
            <person name="Richier S."/>
            <person name="Rokitta S."/>
            <person name="Shiraiwa Y."/>
            <person name="Soanes D.M."/>
            <person name="van der Giezen M."/>
            <person name="Wahlund T.M."/>
            <person name="Williams B."/>
            <person name="Wilson W."/>
            <person name="Wolfe G."/>
            <person name="Wurch L.L."/>
        </authorList>
    </citation>
    <scope>NUCLEOTIDE SEQUENCE</scope>
</reference>
<feature type="region of interest" description="Disordered" evidence="1">
    <location>
        <begin position="116"/>
        <end position="138"/>
    </location>
</feature>
<dbReference type="KEGG" id="ehx:EMIHUDRAFT_209540"/>
<dbReference type="RefSeq" id="XP_005771322.1">
    <property type="nucleotide sequence ID" value="XM_005771265.1"/>
</dbReference>
<sequence length="543" mass="56677">MVDFNNLLSRFVLAAPRALNDEVAQGQMVVCTQMSIAGSAASFTVKIMNAGTGRDLAEQLAQPLIKGLLGLTASAAELAAATQAEQSVHATKTYTARETARFYPGWRDWKTAFEQAAAAPRPRTDPPNTGGAGPAAPRPVSILGAPFALEMFRKLPASGSVAAGNVEAAEVLGLCDKMPALGASMLPEAVRIQSFAVALEAAAGEAAHTSLRGEISAKGQLTLAEATAFLGRFGQAFKASAPSPAAPATPYEALVRRVDAGGQFGEFMEKTIPFICTDAAQQRVAEGDQAVFKQMLRDFMSSGLASLPEAGLSALAGGPPMDASTAAIFIMKCQQAKKSSSAQPHGVAPAASAPHIIVRSAGANTKTELEEDSDQAILAAVSQLDPNAKALVNSLATALESDGSPSNIAATVEAIETTGTGALPSDVQRLLVARRESITHLASSMAFDDQLVASIRSLRRACLRRLELLHHAGSSDKRWDERQLRMVDRIRCGRLGSVDIAVFSKEGDSATGFSATAPLVHFSKLSDPGAELLAEATGQKRMS</sequence>
<reference evidence="2" key="2">
    <citation type="submission" date="2024-10" db="UniProtKB">
        <authorList>
            <consortium name="EnsemblProtists"/>
        </authorList>
    </citation>
    <scope>IDENTIFICATION</scope>
</reference>
<protein>
    <submittedName>
        <fullName evidence="2">Uncharacterized protein</fullName>
    </submittedName>
</protein>
<accession>A0A0D3J5V8</accession>
<dbReference type="GeneID" id="17264440"/>
<dbReference type="EnsemblProtists" id="EOD18893">
    <property type="protein sequence ID" value="EOD18893"/>
    <property type="gene ID" value="EMIHUDRAFT_209540"/>
</dbReference>
<evidence type="ECO:0000313" key="2">
    <source>
        <dbReference type="EnsemblProtists" id="EOD18893"/>
    </source>
</evidence>
<keyword evidence="3" id="KW-1185">Reference proteome</keyword>
<dbReference type="HOGENOM" id="CLU_501981_0_0_1"/>